<proteinExistence type="predicted"/>
<evidence type="ECO:0000313" key="3">
    <source>
        <dbReference type="Proteomes" id="UP000887116"/>
    </source>
</evidence>
<dbReference type="PANTHER" id="PTHR45774">
    <property type="entry name" value="BTB/POZ DOMAIN-CONTAINING"/>
    <property type="match status" value="1"/>
</dbReference>
<evidence type="ECO:0000313" key="2">
    <source>
        <dbReference type="EMBL" id="GFR24355.1"/>
    </source>
</evidence>
<dbReference type="Pfam" id="PF07707">
    <property type="entry name" value="BACK"/>
    <property type="match status" value="1"/>
</dbReference>
<evidence type="ECO:0000259" key="1">
    <source>
        <dbReference type="PROSITE" id="PS50097"/>
    </source>
</evidence>
<name>A0A8X6LW97_TRICU</name>
<dbReference type="InterPro" id="IPR011333">
    <property type="entry name" value="SKP1/BTB/POZ_sf"/>
</dbReference>
<dbReference type="AlphaFoldDB" id="A0A8X6LW97"/>
<dbReference type="CDD" id="cd18186">
    <property type="entry name" value="BTB_POZ_ZBTB_KLHL-like"/>
    <property type="match status" value="1"/>
</dbReference>
<accession>A0A8X6LW97</accession>
<reference evidence="2" key="1">
    <citation type="submission" date="2020-07" db="EMBL/GenBank/DDBJ databases">
        <title>Multicomponent nature underlies the extraordinary mechanical properties of spider dragline silk.</title>
        <authorList>
            <person name="Kono N."/>
            <person name="Nakamura H."/>
            <person name="Mori M."/>
            <person name="Yoshida Y."/>
            <person name="Ohtoshi R."/>
            <person name="Malay A.D."/>
            <person name="Moran D.A.P."/>
            <person name="Tomita M."/>
            <person name="Numata K."/>
            <person name="Arakawa K."/>
        </authorList>
    </citation>
    <scope>NUCLEOTIDE SEQUENCE</scope>
</reference>
<dbReference type="InterPro" id="IPR011705">
    <property type="entry name" value="BACK"/>
</dbReference>
<gene>
    <name evidence="2" type="primary">AVEN_93595_1</name>
    <name evidence="2" type="ORF">TNCT_341441</name>
</gene>
<dbReference type="Pfam" id="PF00651">
    <property type="entry name" value="BTB"/>
    <property type="match status" value="1"/>
</dbReference>
<dbReference type="PROSITE" id="PS50097">
    <property type="entry name" value="BTB"/>
    <property type="match status" value="1"/>
</dbReference>
<dbReference type="SUPFAM" id="SSF54695">
    <property type="entry name" value="POZ domain"/>
    <property type="match status" value="1"/>
</dbReference>
<dbReference type="InterPro" id="IPR000210">
    <property type="entry name" value="BTB/POZ_dom"/>
</dbReference>
<dbReference type="Proteomes" id="UP000887116">
    <property type="component" value="Unassembled WGS sequence"/>
</dbReference>
<keyword evidence="3" id="KW-1185">Reference proteome</keyword>
<dbReference type="Gene3D" id="1.25.40.420">
    <property type="match status" value="1"/>
</dbReference>
<dbReference type="Gene3D" id="3.30.710.10">
    <property type="entry name" value="Potassium Channel Kv1.1, Chain A"/>
    <property type="match status" value="1"/>
</dbReference>
<dbReference type="OrthoDB" id="10261408at2759"/>
<dbReference type="PANTHER" id="PTHR45774:SF3">
    <property type="entry name" value="BTB (POZ) DOMAIN-CONTAINING 2B-RELATED"/>
    <property type="match status" value="1"/>
</dbReference>
<comment type="caution">
    <text evidence="2">The sequence shown here is derived from an EMBL/GenBank/DDBJ whole genome shotgun (WGS) entry which is preliminary data.</text>
</comment>
<feature type="domain" description="BTB" evidence="1">
    <location>
        <begin position="33"/>
        <end position="101"/>
    </location>
</feature>
<dbReference type="SMART" id="SM00225">
    <property type="entry name" value="BTB"/>
    <property type="match status" value="1"/>
</dbReference>
<sequence length="343" mass="40397">MDSSSIDTGKRNEITESTLQNDLLEMYEKKVNTDVNICVENSFVCFTAHKLILATRSPVFADMFWNDPESQPETIKIEGASAQVMTLLLWYIYTDELRTNSFDELIELAKVGQRYEIGGLIRACKCRIARHPINRNNVFTLMEALRYFKLYFCFKRCLKFIRSVSPTDLFKRKEFLEISHDTLLQILKHRDTSNESDIYVMEAVIHWLQHRNKRDRSLLTEFNIFSLSCDEFLDLVGKFPSFFTSREITQILCNIIRPGLMKLPPWCKKDSVSDNNKTFRKILDENSLSEDFFRRALLSTSLEIKTDCQRAFLKSYFYEEDGFDVSVTFEIKLSRHFPFFPIW</sequence>
<dbReference type="EMBL" id="BMAO01038359">
    <property type="protein sequence ID" value="GFR24355.1"/>
    <property type="molecule type" value="Genomic_DNA"/>
</dbReference>
<protein>
    <submittedName>
        <fullName evidence="2">BTB domain-containing protein</fullName>
    </submittedName>
</protein>
<organism evidence="2 3">
    <name type="scientific">Trichonephila clavata</name>
    <name type="common">Joro spider</name>
    <name type="synonym">Nephila clavata</name>
    <dbReference type="NCBI Taxonomy" id="2740835"/>
    <lineage>
        <taxon>Eukaryota</taxon>
        <taxon>Metazoa</taxon>
        <taxon>Ecdysozoa</taxon>
        <taxon>Arthropoda</taxon>
        <taxon>Chelicerata</taxon>
        <taxon>Arachnida</taxon>
        <taxon>Araneae</taxon>
        <taxon>Araneomorphae</taxon>
        <taxon>Entelegynae</taxon>
        <taxon>Araneoidea</taxon>
        <taxon>Nephilidae</taxon>
        <taxon>Trichonephila</taxon>
    </lineage>
</organism>